<comment type="caution">
    <text evidence="2">The sequence shown here is derived from an EMBL/GenBank/DDBJ whole genome shotgun (WGS) entry which is preliminary data.</text>
</comment>
<proteinExistence type="predicted"/>
<feature type="region of interest" description="Disordered" evidence="1">
    <location>
        <begin position="1"/>
        <end position="22"/>
    </location>
</feature>
<evidence type="ECO:0000313" key="3">
    <source>
        <dbReference type="Proteomes" id="UP000192578"/>
    </source>
</evidence>
<gene>
    <name evidence="2" type="ORF">BV898_02681</name>
</gene>
<feature type="compositionally biased region" description="Basic residues" evidence="1">
    <location>
        <begin position="11"/>
        <end position="20"/>
    </location>
</feature>
<sequence>MAGHISGQRHAGTKRFKRRPSLAVRLARPPLERRAARCLLADPETTAAFAEDLWAATFTFAAVMDFGGGGGGTPVGGGGVDPPGCPVGGGGGGGEPPLATTAAFAAPGLPVVGGGGGPFGGRPDGGGPEGGGPVGGGPEGGGPVGGRPEGGGPVGGGPEGGGGCWLIIPVTQHPSTTRVRARDREVIRKLEKIFSVQNSD</sequence>
<dbReference type="EMBL" id="MTYJ01000011">
    <property type="protein sequence ID" value="OQV23562.1"/>
    <property type="molecule type" value="Genomic_DNA"/>
</dbReference>
<evidence type="ECO:0000313" key="2">
    <source>
        <dbReference type="EMBL" id="OQV23562.1"/>
    </source>
</evidence>
<name>A0A1W0X8B1_HYPEX</name>
<organism evidence="2 3">
    <name type="scientific">Hypsibius exemplaris</name>
    <name type="common">Freshwater tardigrade</name>
    <dbReference type="NCBI Taxonomy" id="2072580"/>
    <lineage>
        <taxon>Eukaryota</taxon>
        <taxon>Metazoa</taxon>
        <taxon>Ecdysozoa</taxon>
        <taxon>Tardigrada</taxon>
        <taxon>Eutardigrada</taxon>
        <taxon>Parachela</taxon>
        <taxon>Hypsibioidea</taxon>
        <taxon>Hypsibiidae</taxon>
        <taxon>Hypsibius</taxon>
    </lineage>
</organism>
<keyword evidence="3" id="KW-1185">Reference proteome</keyword>
<dbReference type="AlphaFoldDB" id="A0A1W0X8B1"/>
<feature type="region of interest" description="Disordered" evidence="1">
    <location>
        <begin position="114"/>
        <end position="165"/>
    </location>
</feature>
<reference evidence="3" key="1">
    <citation type="submission" date="2017-01" db="EMBL/GenBank/DDBJ databases">
        <title>Comparative genomics of anhydrobiosis in the tardigrade Hypsibius dujardini.</title>
        <authorList>
            <person name="Yoshida Y."/>
            <person name="Koutsovoulos G."/>
            <person name="Laetsch D."/>
            <person name="Stevens L."/>
            <person name="Kumar S."/>
            <person name="Horikawa D."/>
            <person name="Ishino K."/>
            <person name="Komine S."/>
            <person name="Tomita M."/>
            <person name="Blaxter M."/>
            <person name="Arakawa K."/>
        </authorList>
    </citation>
    <scope>NUCLEOTIDE SEQUENCE [LARGE SCALE GENOMIC DNA]</scope>
    <source>
        <strain evidence="3">Z151</strain>
    </source>
</reference>
<dbReference type="Proteomes" id="UP000192578">
    <property type="component" value="Unassembled WGS sequence"/>
</dbReference>
<feature type="compositionally biased region" description="Gly residues" evidence="1">
    <location>
        <begin position="114"/>
        <end position="164"/>
    </location>
</feature>
<accession>A0A1W0X8B1</accession>
<evidence type="ECO:0000256" key="1">
    <source>
        <dbReference type="SAM" id="MobiDB-lite"/>
    </source>
</evidence>
<protein>
    <submittedName>
        <fullName evidence="2">Uncharacterized protein</fullName>
    </submittedName>
</protein>